<evidence type="ECO:0000313" key="1">
    <source>
        <dbReference type="EMBL" id="SDY15069.1"/>
    </source>
</evidence>
<organism evidence="1 2">
    <name type="scientific">Nitrosomonas halophila</name>
    <dbReference type="NCBI Taxonomy" id="44576"/>
    <lineage>
        <taxon>Bacteria</taxon>
        <taxon>Pseudomonadati</taxon>
        <taxon>Pseudomonadota</taxon>
        <taxon>Betaproteobacteria</taxon>
        <taxon>Nitrosomonadales</taxon>
        <taxon>Nitrosomonadaceae</taxon>
        <taxon>Nitrosomonas</taxon>
    </lineage>
</organism>
<dbReference type="PROSITE" id="PS51257">
    <property type="entry name" value="PROKAR_LIPOPROTEIN"/>
    <property type="match status" value="1"/>
</dbReference>
<dbReference type="OrthoDB" id="8547069at2"/>
<dbReference type="AlphaFoldDB" id="A0A1H3HK76"/>
<evidence type="ECO:0000313" key="2">
    <source>
        <dbReference type="Proteomes" id="UP000198640"/>
    </source>
</evidence>
<accession>A0A1H3HK76</accession>
<dbReference type="Proteomes" id="UP000198640">
    <property type="component" value="Unassembled WGS sequence"/>
</dbReference>
<protein>
    <submittedName>
        <fullName evidence="1">Uncharacterized protein</fullName>
    </submittedName>
</protein>
<sequence length="161" mass="17998">MKPLITILAVSLTACASIGEPGKNRVTYESNFAGNHAVLAYCVTEKLQKDGRWSMRLLQFRNRTFQDTDASEILAHDMRLLPGVYARNSPTNPDAVMEYVSPAPEVVHTYDRIDQAYLMPAFRFSLMLKATDGATVSASLKGNLHLGRMAWQYLQTCARPE</sequence>
<dbReference type="EMBL" id="FNOY01000020">
    <property type="protein sequence ID" value="SDY15069.1"/>
    <property type="molecule type" value="Genomic_DNA"/>
</dbReference>
<gene>
    <name evidence="1" type="ORF">SAMN05421881_102013</name>
</gene>
<dbReference type="RefSeq" id="WP_090413497.1">
    <property type="nucleotide sequence ID" value="NZ_FNOY01000020.1"/>
</dbReference>
<keyword evidence="2" id="KW-1185">Reference proteome</keyword>
<reference evidence="1 2" key="1">
    <citation type="submission" date="2016-10" db="EMBL/GenBank/DDBJ databases">
        <authorList>
            <person name="de Groot N.N."/>
        </authorList>
    </citation>
    <scope>NUCLEOTIDE SEQUENCE [LARGE SCALE GENOMIC DNA]</scope>
    <source>
        <strain evidence="1 2">Nm1</strain>
    </source>
</reference>
<proteinExistence type="predicted"/>
<name>A0A1H3HK76_9PROT</name>